<feature type="transmembrane region" description="Helical" evidence="1">
    <location>
        <begin position="20"/>
        <end position="42"/>
    </location>
</feature>
<comment type="caution">
    <text evidence="2">The sequence shown here is derived from an EMBL/GenBank/DDBJ whole genome shotgun (WGS) entry which is preliminary data.</text>
</comment>
<evidence type="ECO:0000256" key="1">
    <source>
        <dbReference type="SAM" id="Phobius"/>
    </source>
</evidence>
<feature type="transmembrane region" description="Helical" evidence="1">
    <location>
        <begin position="151"/>
        <end position="172"/>
    </location>
</feature>
<feature type="transmembrane region" description="Helical" evidence="1">
    <location>
        <begin position="49"/>
        <end position="78"/>
    </location>
</feature>
<keyword evidence="1" id="KW-0812">Transmembrane</keyword>
<dbReference type="AlphaFoldDB" id="X0TXZ6"/>
<protein>
    <submittedName>
        <fullName evidence="2">Uncharacterized protein</fullName>
    </submittedName>
</protein>
<keyword evidence="1" id="KW-1133">Transmembrane helix</keyword>
<feature type="transmembrane region" description="Helical" evidence="1">
    <location>
        <begin position="184"/>
        <end position="205"/>
    </location>
</feature>
<feature type="transmembrane region" description="Helical" evidence="1">
    <location>
        <begin position="93"/>
        <end position="112"/>
    </location>
</feature>
<proteinExistence type="predicted"/>
<keyword evidence="1" id="KW-0472">Membrane</keyword>
<feature type="non-terminal residue" evidence="2">
    <location>
        <position position="206"/>
    </location>
</feature>
<accession>X0TXZ6</accession>
<name>X0TXZ6_9ZZZZ</name>
<sequence length="206" mass="24149">MPEELVREAPNKIIARKNEIFIAIISIFMGVLLGSVAGWFSVYSSSVRFLFLFFGLFFLGVSFYKPLWGLFILIGFFLSPTLFYTEEITSLEIFWGILFIAGFIGALLRALLERRKLLLSFKKETILWLALFFLIWLAASLLLSFREGETIVWWLRQYVDFIGYFLVFWVVWSIGKKKGRWIRILVGLFLIIGVAKGFQQLIYYFR</sequence>
<dbReference type="EMBL" id="BARS01015665">
    <property type="protein sequence ID" value="GAF92997.1"/>
    <property type="molecule type" value="Genomic_DNA"/>
</dbReference>
<organism evidence="2">
    <name type="scientific">marine sediment metagenome</name>
    <dbReference type="NCBI Taxonomy" id="412755"/>
    <lineage>
        <taxon>unclassified sequences</taxon>
        <taxon>metagenomes</taxon>
        <taxon>ecological metagenomes</taxon>
    </lineage>
</organism>
<evidence type="ECO:0000313" key="2">
    <source>
        <dbReference type="EMBL" id="GAF92997.1"/>
    </source>
</evidence>
<reference evidence="2" key="1">
    <citation type="journal article" date="2014" name="Front. Microbiol.">
        <title>High frequency of phylogenetically diverse reductive dehalogenase-homologous genes in deep subseafloor sedimentary metagenomes.</title>
        <authorList>
            <person name="Kawai M."/>
            <person name="Futagami T."/>
            <person name="Toyoda A."/>
            <person name="Takaki Y."/>
            <person name="Nishi S."/>
            <person name="Hori S."/>
            <person name="Arai W."/>
            <person name="Tsubouchi T."/>
            <person name="Morono Y."/>
            <person name="Uchiyama I."/>
            <person name="Ito T."/>
            <person name="Fujiyama A."/>
            <person name="Inagaki F."/>
            <person name="Takami H."/>
        </authorList>
    </citation>
    <scope>NUCLEOTIDE SEQUENCE</scope>
    <source>
        <strain evidence="2">Expedition CK06-06</strain>
    </source>
</reference>
<feature type="transmembrane region" description="Helical" evidence="1">
    <location>
        <begin position="124"/>
        <end position="145"/>
    </location>
</feature>
<gene>
    <name evidence="2" type="ORF">S01H1_25883</name>
</gene>